<evidence type="ECO:0000256" key="6">
    <source>
        <dbReference type="SAM" id="MobiDB-lite"/>
    </source>
</evidence>
<feature type="transmembrane region" description="Helical" evidence="7">
    <location>
        <begin position="89"/>
        <end position="107"/>
    </location>
</feature>
<dbReference type="InterPro" id="IPR052337">
    <property type="entry name" value="SAT4-like"/>
</dbReference>
<evidence type="ECO:0000259" key="8">
    <source>
        <dbReference type="Pfam" id="PF20684"/>
    </source>
</evidence>
<dbReference type="PANTHER" id="PTHR33048">
    <property type="entry name" value="PTH11-LIKE INTEGRAL MEMBRANE PROTEIN (AFU_ORTHOLOGUE AFUA_5G11245)"/>
    <property type="match status" value="1"/>
</dbReference>
<accession>A0A4Q4T961</accession>
<keyword evidence="10" id="KW-1185">Reference proteome</keyword>
<keyword evidence="3 7" id="KW-1133">Transmembrane helix</keyword>
<reference evidence="9 10" key="1">
    <citation type="submission" date="2018-06" db="EMBL/GenBank/DDBJ databases">
        <title>Complete Genomes of Monosporascus.</title>
        <authorList>
            <person name="Robinson A.J."/>
            <person name="Natvig D.O."/>
        </authorList>
    </citation>
    <scope>NUCLEOTIDE SEQUENCE [LARGE SCALE GENOMIC DNA]</scope>
    <source>
        <strain evidence="9 10">CBS 110550</strain>
    </source>
</reference>
<feature type="transmembrane region" description="Helical" evidence="7">
    <location>
        <begin position="247"/>
        <end position="270"/>
    </location>
</feature>
<evidence type="ECO:0000256" key="1">
    <source>
        <dbReference type="ARBA" id="ARBA00004141"/>
    </source>
</evidence>
<evidence type="ECO:0000256" key="2">
    <source>
        <dbReference type="ARBA" id="ARBA00022692"/>
    </source>
</evidence>
<dbReference type="AlphaFoldDB" id="A0A4Q4T961"/>
<dbReference type="Pfam" id="PF20684">
    <property type="entry name" value="Fung_rhodopsin"/>
    <property type="match status" value="1"/>
</dbReference>
<evidence type="ECO:0000256" key="3">
    <source>
        <dbReference type="ARBA" id="ARBA00022989"/>
    </source>
</evidence>
<comment type="subcellular location">
    <subcellularLocation>
        <location evidence="1">Membrane</location>
        <topology evidence="1">Multi-pass membrane protein</topology>
    </subcellularLocation>
</comment>
<dbReference type="STRING" id="155417.A0A4Q4T961"/>
<proteinExistence type="inferred from homology"/>
<dbReference type="OrthoDB" id="5273647at2759"/>
<feature type="domain" description="Rhodopsin" evidence="8">
    <location>
        <begin position="202"/>
        <end position="275"/>
    </location>
</feature>
<evidence type="ECO:0000256" key="4">
    <source>
        <dbReference type="ARBA" id="ARBA00023136"/>
    </source>
</evidence>
<keyword evidence="4 7" id="KW-0472">Membrane</keyword>
<dbReference type="PANTHER" id="PTHR33048:SF92">
    <property type="entry name" value="INTEGRAL MEMBRANE PROTEIN"/>
    <property type="match status" value="1"/>
</dbReference>
<dbReference type="InterPro" id="IPR049326">
    <property type="entry name" value="Rhodopsin_dom_fungi"/>
</dbReference>
<feature type="region of interest" description="Disordered" evidence="6">
    <location>
        <begin position="326"/>
        <end position="365"/>
    </location>
</feature>
<dbReference type="EMBL" id="QJNU01000283">
    <property type="protein sequence ID" value="RYP03085.1"/>
    <property type="molecule type" value="Genomic_DNA"/>
</dbReference>
<evidence type="ECO:0000313" key="9">
    <source>
        <dbReference type="EMBL" id="RYP03085.1"/>
    </source>
</evidence>
<evidence type="ECO:0000313" key="10">
    <source>
        <dbReference type="Proteomes" id="UP000293360"/>
    </source>
</evidence>
<sequence length="380" mass="42022">MYTTQSFRDRLPDLYPPARELGLAGFSVSAFLPPSSSGDAVIVHSPYHSSRVGHEMQVTADDSMCEPAKSPPALTRIRYGSASSKTTEWLFLGIALVLIVARLYLRLKIQYQRLAPSDCFLMTAWVASMSNACFDIAFLRLGVLTPEMDVTLSLVDDLEVLQQALRNFWATNFPFYTTLYMSKASILAFYRQLFPVGSRLYLLYQVQMERLVKLSVYCTFGLGIINLAVCLTRLLSVELTSADGLSLTLVSLWFLLDGNIGVIIACLPSLRPYIRLIYNRPYYPQLSMCRHGVISRGNVPLTTATTGNFGRIEDAPKERGNYVCTKVSQSPRPAPPSDDRQSLAGYNASTCTSSRSSAKGDARGSDIELVHVNGLESSLC</sequence>
<comment type="caution">
    <text evidence="9">The sequence shown here is derived from an EMBL/GenBank/DDBJ whole genome shotgun (WGS) entry which is preliminary data.</text>
</comment>
<feature type="compositionally biased region" description="Polar residues" evidence="6">
    <location>
        <begin position="347"/>
        <end position="357"/>
    </location>
</feature>
<feature type="transmembrane region" description="Helical" evidence="7">
    <location>
        <begin position="214"/>
        <end position="235"/>
    </location>
</feature>
<organism evidence="9 10">
    <name type="scientific">Monosporascus ibericus</name>
    <dbReference type="NCBI Taxonomy" id="155417"/>
    <lineage>
        <taxon>Eukaryota</taxon>
        <taxon>Fungi</taxon>
        <taxon>Dikarya</taxon>
        <taxon>Ascomycota</taxon>
        <taxon>Pezizomycotina</taxon>
        <taxon>Sordariomycetes</taxon>
        <taxon>Xylariomycetidae</taxon>
        <taxon>Xylariales</taxon>
        <taxon>Xylariales incertae sedis</taxon>
        <taxon>Monosporascus</taxon>
    </lineage>
</organism>
<comment type="similarity">
    <text evidence="5">Belongs to the SAT4 family.</text>
</comment>
<keyword evidence="2 7" id="KW-0812">Transmembrane</keyword>
<gene>
    <name evidence="9" type="ORF">DL764_005394</name>
</gene>
<dbReference type="GO" id="GO:0016020">
    <property type="term" value="C:membrane"/>
    <property type="evidence" value="ECO:0007669"/>
    <property type="project" value="UniProtKB-SubCell"/>
</dbReference>
<feature type="transmembrane region" description="Helical" evidence="7">
    <location>
        <begin position="119"/>
        <end position="139"/>
    </location>
</feature>
<evidence type="ECO:0000256" key="7">
    <source>
        <dbReference type="SAM" id="Phobius"/>
    </source>
</evidence>
<dbReference type="Proteomes" id="UP000293360">
    <property type="component" value="Unassembled WGS sequence"/>
</dbReference>
<evidence type="ECO:0000256" key="5">
    <source>
        <dbReference type="ARBA" id="ARBA00038359"/>
    </source>
</evidence>
<name>A0A4Q4T961_9PEZI</name>
<protein>
    <recommendedName>
        <fullName evidence="8">Rhodopsin domain-containing protein</fullName>
    </recommendedName>
</protein>